<organism evidence="1 2">
    <name type="scientific">Variovorax paradoxus B4</name>
    <dbReference type="NCBI Taxonomy" id="1246301"/>
    <lineage>
        <taxon>Bacteria</taxon>
        <taxon>Pseudomonadati</taxon>
        <taxon>Pseudomonadota</taxon>
        <taxon>Betaproteobacteria</taxon>
        <taxon>Burkholderiales</taxon>
        <taxon>Comamonadaceae</taxon>
        <taxon>Variovorax</taxon>
    </lineage>
</organism>
<dbReference type="HOGENOM" id="CLU_924209_0_0_4"/>
<dbReference type="AlphaFoldDB" id="T1X883"/>
<dbReference type="InterPro" id="IPR039365">
    <property type="entry name" value="IS701-like"/>
</dbReference>
<gene>
    <name evidence="1" type="ORF">VAPA_1c20180</name>
</gene>
<proteinExistence type="predicted"/>
<dbReference type="Proteomes" id="UP000016223">
    <property type="component" value="Chromosome 1"/>
</dbReference>
<reference evidence="1 2" key="1">
    <citation type="submission" date="2012-10" db="EMBL/GenBank/DDBJ databases">
        <title>Genome sequence of Variovorax paradoxus B4.</title>
        <authorList>
            <person name="Schuldes J."/>
            <person name="Brandt U."/>
            <person name="Hiessl S."/>
            <person name="Wuebbeler J.H."/>
            <person name="Thuermer A."/>
            <person name="Steinbuechel A."/>
            <person name="Daniel R."/>
        </authorList>
    </citation>
    <scope>NUCLEOTIDE SEQUENCE [LARGE SCALE GENOMIC DNA]</scope>
    <source>
        <strain evidence="1 2">B4</strain>
    </source>
</reference>
<accession>T1X883</accession>
<dbReference type="OrthoDB" id="583339at2"/>
<dbReference type="KEGG" id="vpd:VAPA_1c20180"/>
<evidence type="ECO:0000313" key="1">
    <source>
        <dbReference type="EMBL" id="AGU49122.1"/>
    </source>
</evidence>
<dbReference type="EMBL" id="CP003911">
    <property type="protein sequence ID" value="AGU49122.1"/>
    <property type="molecule type" value="Genomic_DNA"/>
</dbReference>
<protein>
    <submittedName>
        <fullName evidence="1">Putative transposase</fullName>
    </submittedName>
</protein>
<dbReference type="SUPFAM" id="SSF53098">
    <property type="entry name" value="Ribonuclease H-like"/>
    <property type="match status" value="1"/>
</dbReference>
<dbReference type="SUPFAM" id="SSF53659">
    <property type="entry name" value="Isocitrate/Isopropylmalate dehydrogenase-like"/>
    <property type="match status" value="1"/>
</dbReference>
<dbReference type="PANTHER" id="PTHR33627:SF1">
    <property type="entry name" value="TRANSPOSASE"/>
    <property type="match status" value="1"/>
</dbReference>
<sequence>MRQAAQQSNLPTRSPSRLFAAASDRCGHPQTFTDACLASRGRLCLDGHRHERRRQPGGVRVRAAHREHLRMQQRVQEWLLIEWPEGHKEPMKYWLSTLAEDLPLERMVLEAKMRWRIERDYQDLKQELGLGHYEGRGWRGFHHHASLSIAAYGFLMARQLRHPEGAGKKKLRTKQRICPAHALQASRQPSARSATCHRPSRLCGCLSPQPCSRRCPDVRAACAKTQGYACDTVRIGLLLRHSAHWPDLSVVIEVAIRSVLRQDYRTADIRCSSTRLVGTERMGDLIADAVGSGSRPAATEH</sequence>
<evidence type="ECO:0000313" key="2">
    <source>
        <dbReference type="Proteomes" id="UP000016223"/>
    </source>
</evidence>
<name>T1X883_VARPD</name>
<dbReference type="InterPro" id="IPR012337">
    <property type="entry name" value="RNaseH-like_sf"/>
</dbReference>
<dbReference type="PANTHER" id="PTHR33627">
    <property type="entry name" value="TRANSPOSASE"/>
    <property type="match status" value="1"/>
</dbReference>
<dbReference type="PATRIC" id="fig|1246301.3.peg.2048"/>